<comment type="caution">
    <text evidence="1">The sequence shown here is derived from an EMBL/GenBank/DDBJ whole genome shotgun (WGS) entry which is preliminary data.</text>
</comment>
<dbReference type="Proteomes" id="UP000283383">
    <property type="component" value="Unassembled WGS sequence"/>
</dbReference>
<evidence type="ECO:0000313" key="1">
    <source>
        <dbReference type="EMBL" id="RKF63968.1"/>
    </source>
</evidence>
<reference evidence="1 2" key="1">
    <citation type="journal article" date="2018" name="BMC Genomics">
        <title>Comparative genome analyses reveal sequence features reflecting distinct modes of host-adaptation between dicot and monocot powdery mildew.</title>
        <authorList>
            <person name="Wu Y."/>
            <person name="Ma X."/>
            <person name="Pan Z."/>
            <person name="Kale S.D."/>
            <person name="Song Y."/>
            <person name="King H."/>
            <person name="Zhang Q."/>
            <person name="Presley C."/>
            <person name="Deng X."/>
            <person name="Wei C.I."/>
            <person name="Xiao S."/>
        </authorList>
    </citation>
    <scope>NUCLEOTIDE SEQUENCE [LARGE SCALE GENOMIC DNA]</scope>
    <source>
        <strain evidence="1">UMSG3</strain>
    </source>
</reference>
<keyword evidence="2" id="KW-1185">Reference proteome</keyword>
<proteinExistence type="predicted"/>
<gene>
    <name evidence="1" type="ORF">GcM3_135017</name>
</gene>
<organism evidence="1 2">
    <name type="scientific">Golovinomyces cichoracearum</name>
    <dbReference type="NCBI Taxonomy" id="62708"/>
    <lineage>
        <taxon>Eukaryota</taxon>
        <taxon>Fungi</taxon>
        <taxon>Dikarya</taxon>
        <taxon>Ascomycota</taxon>
        <taxon>Pezizomycotina</taxon>
        <taxon>Leotiomycetes</taxon>
        <taxon>Erysiphales</taxon>
        <taxon>Erysiphaceae</taxon>
        <taxon>Golovinomyces</taxon>
    </lineage>
</organism>
<accession>A0A420I2P7</accession>
<dbReference type="AlphaFoldDB" id="A0A420I2P7"/>
<name>A0A420I2P7_9PEZI</name>
<dbReference type="EMBL" id="MCBQ01013581">
    <property type="protein sequence ID" value="RKF63968.1"/>
    <property type="molecule type" value="Genomic_DNA"/>
</dbReference>
<sequence length="75" mass="8312">MYMLAGGMEGEFLGSQTFIIPSHLYTPQSPLLFLLHSYCGEFFLTKGTMALLGSRVSKKILILLELHDSSTGCLR</sequence>
<evidence type="ECO:0000313" key="2">
    <source>
        <dbReference type="Proteomes" id="UP000283383"/>
    </source>
</evidence>
<protein>
    <submittedName>
        <fullName evidence="1">Uncharacterized protein</fullName>
    </submittedName>
</protein>